<protein>
    <submittedName>
        <fullName evidence="1">Spore protease YyaC</fullName>
    </submittedName>
</protein>
<sequence length="202" mass="21827">MNQSIPPLPAHEMSCLKIAHTDPEIYSAVIHRLLFHLSRSAPGSPIVVICIGTDRSTGDALGPLVGTALARFRSPLFELYGTLENPVHAVNLQDTLNEIQGRFHRPFVIGIDACLGHSASVGCIQVVEGPLRPGAGVNKQLPPVGDIHLTGIVNVGGFMEYFVLQNTRLSLVMRLSEIISSALYSALKQWHLHARSAAALEQ</sequence>
<organism evidence="1 2">
    <name type="scientific">Paenibacillus spiritus</name>
    <dbReference type="NCBI Taxonomy" id="2496557"/>
    <lineage>
        <taxon>Bacteria</taxon>
        <taxon>Bacillati</taxon>
        <taxon>Bacillota</taxon>
        <taxon>Bacilli</taxon>
        <taxon>Bacillales</taxon>
        <taxon>Paenibacillaceae</taxon>
        <taxon>Paenibacillus</taxon>
    </lineage>
</organism>
<keyword evidence="1" id="KW-0378">Hydrolase</keyword>
<gene>
    <name evidence="1" type="primary">yyaC</name>
    <name evidence="1" type="ORF">F4V43_08700</name>
</gene>
<keyword evidence="1" id="KW-0645">Protease</keyword>
<dbReference type="SUPFAM" id="SSF53163">
    <property type="entry name" value="HybD-like"/>
    <property type="match status" value="1"/>
</dbReference>
<dbReference type="OrthoDB" id="9815953at2"/>
<dbReference type="NCBIfam" id="TIGR02841">
    <property type="entry name" value="spore_YyaC"/>
    <property type="match status" value="1"/>
</dbReference>
<comment type="caution">
    <text evidence="1">The sequence shown here is derived from an EMBL/GenBank/DDBJ whole genome shotgun (WGS) entry which is preliminary data.</text>
</comment>
<keyword evidence="2" id="KW-1185">Reference proteome</keyword>
<dbReference type="AlphaFoldDB" id="A0A5J5GB29"/>
<evidence type="ECO:0000313" key="2">
    <source>
        <dbReference type="Proteomes" id="UP000367750"/>
    </source>
</evidence>
<evidence type="ECO:0000313" key="1">
    <source>
        <dbReference type="EMBL" id="KAA9005140.1"/>
    </source>
</evidence>
<dbReference type="InterPro" id="IPR009665">
    <property type="entry name" value="YyaC"/>
</dbReference>
<dbReference type="GO" id="GO:0008233">
    <property type="term" value="F:peptidase activity"/>
    <property type="evidence" value="ECO:0007669"/>
    <property type="project" value="UniProtKB-KW"/>
</dbReference>
<dbReference type="EMBL" id="VYKK01000009">
    <property type="protein sequence ID" value="KAA9005140.1"/>
    <property type="molecule type" value="Genomic_DNA"/>
</dbReference>
<dbReference type="GO" id="GO:0006508">
    <property type="term" value="P:proteolysis"/>
    <property type="evidence" value="ECO:0007669"/>
    <property type="project" value="UniProtKB-KW"/>
</dbReference>
<name>A0A5J5GB29_9BACL</name>
<reference evidence="1 2" key="1">
    <citation type="submission" date="2019-09" db="EMBL/GenBank/DDBJ databases">
        <title>Bacillus ochoae sp. nov., Paenibacillus whitsoniae sp. nov., Paenibacillus spiritus sp. nov. Isolated from the Mars Exploration Rover during spacecraft assembly.</title>
        <authorList>
            <person name="Seuylemezian A."/>
            <person name="Vaishampayan P."/>
        </authorList>
    </citation>
    <scope>NUCLEOTIDE SEQUENCE [LARGE SCALE GENOMIC DNA]</scope>
    <source>
        <strain evidence="1 2">MER_111</strain>
    </source>
</reference>
<dbReference type="InterPro" id="IPR023430">
    <property type="entry name" value="Pept_HybD-like_dom_sf"/>
</dbReference>
<dbReference type="Proteomes" id="UP000367750">
    <property type="component" value="Unassembled WGS sequence"/>
</dbReference>
<dbReference type="Pfam" id="PF06866">
    <property type="entry name" value="DUF1256"/>
    <property type="match status" value="1"/>
</dbReference>
<dbReference type="RefSeq" id="WP_150457860.1">
    <property type="nucleotide sequence ID" value="NZ_VYKK01000009.1"/>
</dbReference>
<proteinExistence type="predicted"/>
<accession>A0A5J5GB29</accession>